<protein>
    <recommendedName>
        <fullName evidence="2">Myb-like DNA-binding domain-containing protein</fullName>
    </recommendedName>
</protein>
<feature type="compositionally biased region" description="Low complexity" evidence="1">
    <location>
        <begin position="62"/>
        <end position="79"/>
    </location>
</feature>
<feature type="region of interest" description="Disordered" evidence="1">
    <location>
        <begin position="57"/>
        <end position="164"/>
    </location>
</feature>
<evidence type="ECO:0000256" key="1">
    <source>
        <dbReference type="SAM" id="MobiDB-lite"/>
    </source>
</evidence>
<evidence type="ECO:0000313" key="4">
    <source>
        <dbReference type="Proteomes" id="UP000215289"/>
    </source>
</evidence>
<dbReference type="OrthoDB" id="5353914at2759"/>
<sequence length="195" mass="20514">MAPTTPNETIQFLLSCIRYSNSGKVDFNEVAKECNIVTKAAAAKRYERLIKAYNEAANGKTTTAGSEPDAAAAAASPDSSPKKTKTGKAGTPKKTKAKQAGDDSSSSSGPAKRKVAGEGSKAGTKKARVSKESVVESAERMVEQRLSPVKEEDVSDAEEEKGDATAVDGEVLLDQFRNSQGDGRVAVKEETEEVA</sequence>
<feature type="compositionally biased region" description="Basic and acidic residues" evidence="1">
    <location>
        <begin position="129"/>
        <end position="152"/>
    </location>
</feature>
<reference evidence="3 4" key="1">
    <citation type="submission" date="2018-08" db="EMBL/GenBank/DDBJ databases">
        <title>Draft genome sequences of two Aspergillus turcosus clinical strains isolated from bronchoalveolar lavage fluid: one azole-susceptible and the other azole-resistant.</title>
        <authorList>
            <person name="Parent-Michaud M."/>
            <person name="Dufresne P.J."/>
            <person name="Fournier E."/>
            <person name="Martineau C."/>
            <person name="Moreira S."/>
            <person name="Perkins V."/>
            <person name="De Repentigny L."/>
            <person name="Dufresne S.F."/>
        </authorList>
    </citation>
    <scope>NUCLEOTIDE SEQUENCE [LARGE SCALE GENOMIC DNA]</scope>
    <source>
        <strain evidence="3">HMR AF 1038</strain>
    </source>
</reference>
<feature type="domain" description="Myb-like DNA-binding" evidence="2">
    <location>
        <begin position="7"/>
        <end position="54"/>
    </location>
</feature>
<keyword evidence="4" id="KW-1185">Reference proteome</keyword>
<dbReference type="Pfam" id="PF22980">
    <property type="entry name" value="Myb_DNA-bind_8"/>
    <property type="match status" value="1"/>
</dbReference>
<accession>A0A421DAR9</accession>
<gene>
    <name evidence="3" type="ORF">CFD26_106477</name>
</gene>
<feature type="compositionally biased region" description="Basic residues" evidence="1">
    <location>
        <begin position="82"/>
        <end position="97"/>
    </location>
</feature>
<evidence type="ECO:0000259" key="2">
    <source>
        <dbReference type="Pfam" id="PF22980"/>
    </source>
</evidence>
<dbReference type="EMBL" id="NIDN02000037">
    <property type="protein sequence ID" value="RLL99173.1"/>
    <property type="molecule type" value="Genomic_DNA"/>
</dbReference>
<comment type="caution">
    <text evidence="3">The sequence shown here is derived from an EMBL/GenBank/DDBJ whole genome shotgun (WGS) entry which is preliminary data.</text>
</comment>
<evidence type="ECO:0000313" key="3">
    <source>
        <dbReference type="EMBL" id="RLL99173.1"/>
    </source>
</evidence>
<dbReference type="AlphaFoldDB" id="A0A421DAR9"/>
<name>A0A421DAR9_9EURO</name>
<organism evidence="3 4">
    <name type="scientific">Aspergillus turcosus</name>
    <dbReference type="NCBI Taxonomy" id="1245748"/>
    <lineage>
        <taxon>Eukaryota</taxon>
        <taxon>Fungi</taxon>
        <taxon>Dikarya</taxon>
        <taxon>Ascomycota</taxon>
        <taxon>Pezizomycotina</taxon>
        <taxon>Eurotiomycetes</taxon>
        <taxon>Eurotiomycetidae</taxon>
        <taxon>Eurotiales</taxon>
        <taxon>Aspergillaceae</taxon>
        <taxon>Aspergillus</taxon>
        <taxon>Aspergillus subgen. Fumigati</taxon>
    </lineage>
</organism>
<dbReference type="STRING" id="1245748.A0A421DAR9"/>
<proteinExistence type="predicted"/>
<dbReference type="InterPro" id="IPR054505">
    <property type="entry name" value="Myb_DNA-bind_8"/>
</dbReference>
<dbReference type="Proteomes" id="UP000215289">
    <property type="component" value="Unassembled WGS sequence"/>
</dbReference>